<sequence length="109" mass="11177">MSLPQHSVPAVSEYAPKSSVPGLAESTRPARTDSSIDSSTSGVSAAISTFHASATSTNAAGTTSTGREGSRTTRVGDVADAAVGATPDWREKDADRSARQQIARIMCVP</sequence>
<comment type="caution">
    <text evidence="1">The sequence shown here is derived from an EMBL/GenBank/DDBJ whole genome shotgun (WGS) entry which is preliminary data.</text>
</comment>
<gene>
    <name evidence="1" type="ORF">PsorP6_017088</name>
</gene>
<proteinExistence type="predicted"/>
<dbReference type="Proteomes" id="UP001163321">
    <property type="component" value="Chromosome 2"/>
</dbReference>
<reference evidence="1 2" key="1">
    <citation type="journal article" date="2022" name="bioRxiv">
        <title>The genome of the oomycete Peronosclerospora sorghi, a cosmopolitan pathogen of maize and sorghum, is inflated with dispersed pseudogenes.</title>
        <authorList>
            <person name="Fletcher K."/>
            <person name="Martin F."/>
            <person name="Isakeit T."/>
            <person name="Cavanaugh K."/>
            <person name="Magill C."/>
            <person name="Michelmore R."/>
        </authorList>
    </citation>
    <scope>NUCLEOTIDE SEQUENCE [LARGE SCALE GENOMIC DNA]</scope>
    <source>
        <strain evidence="1">P6</strain>
    </source>
</reference>
<evidence type="ECO:0000313" key="2">
    <source>
        <dbReference type="Proteomes" id="UP001163321"/>
    </source>
</evidence>
<protein>
    <submittedName>
        <fullName evidence="1">Uncharacterized protein</fullName>
    </submittedName>
</protein>
<keyword evidence="2" id="KW-1185">Reference proteome</keyword>
<organism evidence="1 2">
    <name type="scientific">Peronosclerospora sorghi</name>
    <dbReference type="NCBI Taxonomy" id="230839"/>
    <lineage>
        <taxon>Eukaryota</taxon>
        <taxon>Sar</taxon>
        <taxon>Stramenopiles</taxon>
        <taxon>Oomycota</taxon>
        <taxon>Peronosporomycetes</taxon>
        <taxon>Peronosporales</taxon>
        <taxon>Peronosporaceae</taxon>
        <taxon>Peronosclerospora</taxon>
    </lineage>
</organism>
<accession>A0ACC0WF75</accession>
<dbReference type="EMBL" id="CM047581">
    <property type="protein sequence ID" value="KAI9916371.1"/>
    <property type="molecule type" value="Genomic_DNA"/>
</dbReference>
<name>A0ACC0WF75_9STRA</name>
<evidence type="ECO:0000313" key="1">
    <source>
        <dbReference type="EMBL" id="KAI9916371.1"/>
    </source>
</evidence>